<dbReference type="NCBIfam" id="TIGR01981">
    <property type="entry name" value="sufD"/>
    <property type="match status" value="1"/>
</dbReference>
<organism evidence="3 5">
    <name type="scientific">Leptospira perolatii</name>
    <dbReference type="NCBI Taxonomy" id="2023191"/>
    <lineage>
        <taxon>Bacteria</taxon>
        <taxon>Pseudomonadati</taxon>
        <taxon>Spirochaetota</taxon>
        <taxon>Spirochaetia</taxon>
        <taxon>Leptospirales</taxon>
        <taxon>Leptospiraceae</taxon>
        <taxon>Leptospira</taxon>
    </lineage>
</organism>
<evidence type="ECO:0000313" key="2">
    <source>
        <dbReference type="EMBL" id="PJZ69100.1"/>
    </source>
</evidence>
<evidence type="ECO:0000313" key="3">
    <source>
        <dbReference type="EMBL" id="PJZ71809.1"/>
    </source>
</evidence>
<evidence type="ECO:0000313" key="5">
    <source>
        <dbReference type="Proteomes" id="UP000231990"/>
    </source>
</evidence>
<dbReference type="OrthoDB" id="9768262at2"/>
<dbReference type="InterPro" id="IPR000825">
    <property type="entry name" value="SUF_FeS_clus_asmbl_SufBD_core"/>
</dbReference>
<feature type="domain" description="SUF system FeS cluster assembly SufBD core" evidence="1">
    <location>
        <begin position="152"/>
        <end position="380"/>
    </location>
</feature>
<keyword evidence="4" id="KW-1185">Reference proteome</keyword>
<dbReference type="InterPro" id="IPR011542">
    <property type="entry name" value="SUF_FeS_clus_asmbl_SufD"/>
</dbReference>
<protein>
    <submittedName>
        <fullName evidence="3">Fe-S cluster assembly protein SufD</fullName>
    </submittedName>
</protein>
<accession>A0A2M9ZIC8</accession>
<dbReference type="Proteomes" id="UP000231962">
    <property type="component" value="Unassembled WGS sequence"/>
</dbReference>
<dbReference type="EMBL" id="NPDZ01000019">
    <property type="protein sequence ID" value="PJZ71809.1"/>
    <property type="molecule type" value="Genomic_DNA"/>
</dbReference>
<dbReference type="RefSeq" id="WP_100714392.1">
    <property type="nucleotide sequence ID" value="NZ_NPDY01000012.1"/>
</dbReference>
<dbReference type="Proteomes" id="UP000231990">
    <property type="component" value="Unassembled WGS sequence"/>
</dbReference>
<name>A0A2M9ZIC8_9LEPT</name>
<evidence type="ECO:0000259" key="1">
    <source>
        <dbReference type="Pfam" id="PF01458"/>
    </source>
</evidence>
<proteinExistence type="predicted"/>
<reference evidence="4 5" key="1">
    <citation type="submission" date="2017-07" db="EMBL/GenBank/DDBJ databases">
        <title>Leptospira spp. isolated from tropical soils.</title>
        <authorList>
            <person name="Thibeaux R."/>
            <person name="Iraola G."/>
            <person name="Ferres I."/>
            <person name="Bierque E."/>
            <person name="Girault D."/>
            <person name="Soupe-Gilbert M.-E."/>
            <person name="Picardeau M."/>
            <person name="Goarant C."/>
        </authorList>
    </citation>
    <scope>NUCLEOTIDE SEQUENCE [LARGE SCALE GENOMIC DNA]</scope>
    <source>
        <strain evidence="3 5">FH1-B-B1</strain>
        <strain evidence="2 4">FH1-B-C1</strain>
    </source>
</reference>
<sequence length="410" mass="46213">MIGSSQLQTEGMDFKLSFEKLLSEKSEPKDLLDFRKKAFSFLEKAEFPNPGLESWRKISLSNFKLDSFDKAPSREAVKFSSENGSQITALSELDSNRLKSVLSLAEPALQAYKSEWTSLFTLSHFTHAYYIQLKEVQEEEPLPQICVSCNEGNFVLPLFIIEAPAMSKARILEEWISSSSDDFRWMNGVTILRIRKGGHFQYATTESLGDSTFRFRATHSVQEGDSRFHTSIATWGGYKGKSFYDAEVTGNGAWTRFAGISPLRAKEYQDTEIRILHKADHGNSSILFRVAAREKAHHVFTGNLHIPAGCKDVAAVQINNNLLLDRTARAESIPKLEVFADSVKCEHGATVGEIDEEQLFYLASRGISEHEARRLIVEGFLGEVVREFPSEKLRNEIESVLETRMLEGLP</sequence>
<evidence type="ECO:0000313" key="4">
    <source>
        <dbReference type="Proteomes" id="UP000231962"/>
    </source>
</evidence>
<dbReference type="SUPFAM" id="SSF101960">
    <property type="entry name" value="Stabilizer of iron transporter SufD"/>
    <property type="match status" value="1"/>
</dbReference>
<dbReference type="PANTHER" id="PTHR43575:SF1">
    <property type="entry name" value="PROTEIN ABCI7, CHLOROPLASTIC"/>
    <property type="match status" value="1"/>
</dbReference>
<comment type="caution">
    <text evidence="3">The sequence shown here is derived from an EMBL/GenBank/DDBJ whole genome shotgun (WGS) entry which is preliminary data.</text>
</comment>
<dbReference type="Pfam" id="PF01458">
    <property type="entry name" value="SUFBD_core"/>
    <property type="match status" value="1"/>
</dbReference>
<dbReference type="InterPro" id="IPR037284">
    <property type="entry name" value="SUF_FeS_clus_asmbl_SufBD_sf"/>
</dbReference>
<dbReference type="PANTHER" id="PTHR43575">
    <property type="entry name" value="PROTEIN ABCI7, CHLOROPLASTIC"/>
    <property type="match status" value="1"/>
</dbReference>
<dbReference type="AlphaFoldDB" id="A0A2M9ZIC8"/>
<dbReference type="EMBL" id="NPDY01000012">
    <property type="protein sequence ID" value="PJZ69100.1"/>
    <property type="molecule type" value="Genomic_DNA"/>
</dbReference>
<gene>
    <name evidence="3" type="primary">sufD</name>
    <name evidence="2" type="ORF">CH360_12520</name>
    <name evidence="3" type="ORF">CH373_17675</name>
</gene>
<dbReference type="InterPro" id="IPR055346">
    <property type="entry name" value="Fe-S_cluster_assembly_SufBD"/>
</dbReference>
<dbReference type="GO" id="GO:0016226">
    <property type="term" value="P:iron-sulfur cluster assembly"/>
    <property type="evidence" value="ECO:0007669"/>
    <property type="project" value="InterPro"/>
</dbReference>